<evidence type="ECO:0000313" key="2">
    <source>
        <dbReference type="EMBL" id="KAG0150622.1"/>
    </source>
</evidence>
<accession>A0A9P6TFP7</accession>
<feature type="region of interest" description="Disordered" evidence="1">
    <location>
        <begin position="1"/>
        <end position="56"/>
    </location>
</feature>
<sequence length="71" mass="7650">MVEGKSRKNVGIGNGSEAGPSKPDNRCKKEAKIETRGPKTGEVSRSNVDGNSLKPRLIHVASDELWSSNFP</sequence>
<keyword evidence="3" id="KW-1185">Reference proteome</keyword>
<gene>
    <name evidence="2" type="ORF">CROQUDRAFT_87817</name>
</gene>
<protein>
    <submittedName>
        <fullName evidence="2">Uncharacterized protein</fullName>
    </submittedName>
</protein>
<feature type="compositionally biased region" description="Basic and acidic residues" evidence="1">
    <location>
        <begin position="23"/>
        <end position="39"/>
    </location>
</feature>
<comment type="caution">
    <text evidence="2">The sequence shown here is derived from an EMBL/GenBank/DDBJ whole genome shotgun (WGS) entry which is preliminary data.</text>
</comment>
<dbReference type="Proteomes" id="UP000886653">
    <property type="component" value="Unassembled WGS sequence"/>
</dbReference>
<dbReference type="EMBL" id="MU167218">
    <property type="protein sequence ID" value="KAG0150622.1"/>
    <property type="molecule type" value="Genomic_DNA"/>
</dbReference>
<evidence type="ECO:0000313" key="3">
    <source>
        <dbReference type="Proteomes" id="UP000886653"/>
    </source>
</evidence>
<proteinExistence type="predicted"/>
<name>A0A9P6TFP7_9BASI</name>
<evidence type="ECO:0000256" key="1">
    <source>
        <dbReference type="SAM" id="MobiDB-lite"/>
    </source>
</evidence>
<organism evidence="2 3">
    <name type="scientific">Cronartium quercuum f. sp. fusiforme G11</name>
    <dbReference type="NCBI Taxonomy" id="708437"/>
    <lineage>
        <taxon>Eukaryota</taxon>
        <taxon>Fungi</taxon>
        <taxon>Dikarya</taxon>
        <taxon>Basidiomycota</taxon>
        <taxon>Pucciniomycotina</taxon>
        <taxon>Pucciniomycetes</taxon>
        <taxon>Pucciniales</taxon>
        <taxon>Coleosporiaceae</taxon>
        <taxon>Cronartium</taxon>
    </lineage>
</organism>
<dbReference type="OrthoDB" id="2113965at2759"/>
<dbReference type="AlphaFoldDB" id="A0A9P6TFP7"/>
<reference evidence="2" key="1">
    <citation type="submission" date="2013-11" db="EMBL/GenBank/DDBJ databases">
        <title>Genome sequence of the fusiform rust pathogen reveals effectors for host alternation and coevolution with pine.</title>
        <authorList>
            <consortium name="DOE Joint Genome Institute"/>
            <person name="Smith K."/>
            <person name="Pendleton A."/>
            <person name="Kubisiak T."/>
            <person name="Anderson C."/>
            <person name="Salamov A."/>
            <person name="Aerts A."/>
            <person name="Riley R."/>
            <person name="Clum A."/>
            <person name="Lindquist E."/>
            <person name="Ence D."/>
            <person name="Campbell M."/>
            <person name="Kronenberg Z."/>
            <person name="Feau N."/>
            <person name="Dhillon B."/>
            <person name="Hamelin R."/>
            <person name="Burleigh J."/>
            <person name="Smith J."/>
            <person name="Yandell M."/>
            <person name="Nelson C."/>
            <person name="Grigoriev I."/>
            <person name="Davis J."/>
        </authorList>
    </citation>
    <scope>NUCLEOTIDE SEQUENCE</scope>
    <source>
        <strain evidence="2">G11</strain>
    </source>
</reference>